<sequence>MKLKEIKRTAIQSWSPAQHHPIYLATGMSTKQAPAQACCCCCCFNRTIISLDFHSFISCLFLCEVYICTKADLQLMDNVIISQSADYFPGFIKHQKTVKRAHYNVLQPEVI</sequence>
<reference evidence="1" key="2">
    <citation type="submission" date="2025-09" db="UniProtKB">
        <authorList>
            <consortium name="Ensembl"/>
        </authorList>
    </citation>
    <scope>IDENTIFICATION</scope>
</reference>
<dbReference type="STRING" id="1841481.ENSSLDP00000009597"/>
<proteinExistence type="predicted"/>
<dbReference type="AlphaFoldDB" id="A0A3B4X248"/>
<dbReference type="Proteomes" id="UP000261360">
    <property type="component" value="Unplaced"/>
</dbReference>
<keyword evidence="2" id="KW-1185">Reference proteome</keyword>
<accession>A0A3B4X248</accession>
<reference evidence="1" key="1">
    <citation type="submission" date="2025-08" db="UniProtKB">
        <authorList>
            <consortium name="Ensembl"/>
        </authorList>
    </citation>
    <scope>IDENTIFICATION</scope>
</reference>
<name>A0A3B4X248_SERLL</name>
<protein>
    <submittedName>
        <fullName evidence="1">Uncharacterized protein</fullName>
    </submittedName>
</protein>
<dbReference type="Ensembl" id="ENSSLDT00000009933.1">
    <property type="protein sequence ID" value="ENSSLDP00000009597.1"/>
    <property type="gene ID" value="ENSSLDG00000007636.1"/>
</dbReference>
<organism evidence="1 2">
    <name type="scientific">Seriola lalandi dorsalis</name>
    <dbReference type="NCBI Taxonomy" id="1841481"/>
    <lineage>
        <taxon>Eukaryota</taxon>
        <taxon>Metazoa</taxon>
        <taxon>Chordata</taxon>
        <taxon>Craniata</taxon>
        <taxon>Vertebrata</taxon>
        <taxon>Euteleostomi</taxon>
        <taxon>Actinopterygii</taxon>
        <taxon>Neopterygii</taxon>
        <taxon>Teleostei</taxon>
        <taxon>Neoteleostei</taxon>
        <taxon>Acanthomorphata</taxon>
        <taxon>Carangaria</taxon>
        <taxon>Carangiformes</taxon>
        <taxon>Carangidae</taxon>
        <taxon>Seriola</taxon>
    </lineage>
</organism>
<evidence type="ECO:0000313" key="2">
    <source>
        <dbReference type="Proteomes" id="UP000261360"/>
    </source>
</evidence>
<evidence type="ECO:0000313" key="1">
    <source>
        <dbReference type="Ensembl" id="ENSSLDP00000009597.1"/>
    </source>
</evidence>